<dbReference type="SUPFAM" id="SSF55248">
    <property type="entry name" value="PCD-like"/>
    <property type="match status" value="1"/>
</dbReference>
<reference evidence="6 7" key="1">
    <citation type="submission" date="2024-06" db="EMBL/GenBank/DDBJ databases">
        <title>The Natural Products Discovery Center: Release of the First 8490 Sequenced Strains for Exploring Actinobacteria Biosynthetic Diversity.</title>
        <authorList>
            <person name="Kalkreuter E."/>
            <person name="Kautsar S.A."/>
            <person name="Yang D."/>
            <person name="Bader C.D."/>
            <person name="Teijaro C.N."/>
            <person name="Fluegel L."/>
            <person name="Davis C.M."/>
            <person name="Simpson J.R."/>
            <person name="Lauterbach L."/>
            <person name="Steele A.D."/>
            <person name="Gui C."/>
            <person name="Meng S."/>
            <person name="Li G."/>
            <person name="Viehrig K."/>
            <person name="Ye F."/>
            <person name="Su P."/>
            <person name="Kiefer A.F."/>
            <person name="Nichols A."/>
            <person name="Cepeda A.J."/>
            <person name="Yan W."/>
            <person name="Fan B."/>
            <person name="Jiang Y."/>
            <person name="Adhikari A."/>
            <person name="Zheng C.-J."/>
            <person name="Schuster L."/>
            <person name="Cowan T.M."/>
            <person name="Smanski M.J."/>
            <person name="Chevrette M.G."/>
            <person name="De Carvalho L.P.S."/>
            <person name="Shen B."/>
        </authorList>
    </citation>
    <scope>NUCLEOTIDE SEQUENCE [LARGE SCALE GENOMIC DNA]</scope>
    <source>
        <strain evidence="6 7">NPDC048946</strain>
    </source>
</reference>
<dbReference type="InterPro" id="IPR001533">
    <property type="entry name" value="Pterin_deHydtase"/>
</dbReference>
<evidence type="ECO:0000313" key="7">
    <source>
        <dbReference type="Proteomes" id="UP001551482"/>
    </source>
</evidence>
<dbReference type="GO" id="GO:0008124">
    <property type="term" value="F:4-alpha-hydroxytetrahydrobiopterin dehydratase activity"/>
    <property type="evidence" value="ECO:0007669"/>
    <property type="project" value="UniProtKB-EC"/>
</dbReference>
<protein>
    <recommendedName>
        <fullName evidence="4">Putative pterin-4-alpha-carbinolamine dehydratase</fullName>
        <ecNumber evidence="3">4.2.1.96</ecNumber>
    </recommendedName>
</protein>
<dbReference type="EMBL" id="JBEZFP010000030">
    <property type="protein sequence ID" value="MEU8134708.1"/>
    <property type="molecule type" value="Genomic_DNA"/>
</dbReference>
<evidence type="ECO:0000256" key="4">
    <source>
        <dbReference type="ARBA" id="ARBA00021735"/>
    </source>
</evidence>
<dbReference type="CDD" id="cd00488">
    <property type="entry name" value="PCD_DCoH"/>
    <property type="match status" value="1"/>
</dbReference>
<evidence type="ECO:0000256" key="1">
    <source>
        <dbReference type="ARBA" id="ARBA00001554"/>
    </source>
</evidence>
<dbReference type="InterPro" id="IPR036428">
    <property type="entry name" value="PCD_sf"/>
</dbReference>
<dbReference type="EC" id="4.2.1.96" evidence="3"/>
<dbReference type="Gene3D" id="3.30.1360.20">
    <property type="entry name" value="Transcriptional coactivator/pterin dehydratase"/>
    <property type="match status" value="1"/>
</dbReference>
<sequence>MPQILDEAAVLAALSGLDNWTGDFKQIRRTLTAPDFPTAIRIVDVIAVAAEDMNHHPDIDIRWRTLHIALSTHDAGGVTSLDVELAADIDAIARQHGAK</sequence>
<dbReference type="RefSeq" id="WP_358353600.1">
    <property type="nucleotide sequence ID" value="NZ_JBEZFP010000030.1"/>
</dbReference>
<dbReference type="Pfam" id="PF01329">
    <property type="entry name" value="Pterin_4a"/>
    <property type="match status" value="1"/>
</dbReference>
<name>A0ABV3DG55_9ACTN</name>
<accession>A0ABV3DG55</accession>
<evidence type="ECO:0000256" key="3">
    <source>
        <dbReference type="ARBA" id="ARBA00013252"/>
    </source>
</evidence>
<comment type="catalytic activity">
    <reaction evidence="1">
        <text>(4aS,6R)-4a-hydroxy-L-erythro-5,6,7,8-tetrahydrobiopterin = (6R)-L-erythro-6,7-dihydrobiopterin + H2O</text>
        <dbReference type="Rhea" id="RHEA:11920"/>
        <dbReference type="ChEBI" id="CHEBI:15377"/>
        <dbReference type="ChEBI" id="CHEBI:15642"/>
        <dbReference type="ChEBI" id="CHEBI:43120"/>
        <dbReference type="EC" id="4.2.1.96"/>
    </reaction>
</comment>
<dbReference type="NCBIfam" id="NF002017">
    <property type="entry name" value="PRK00823.1-2"/>
    <property type="match status" value="1"/>
</dbReference>
<keyword evidence="5 6" id="KW-0456">Lyase</keyword>
<keyword evidence="7" id="KW-1185">Reference proteome</keyword>
<organism evidence="6 7">
    <name type="scientific">Streptodolium elevatio</name>
    <dbReference type="NCBI Taxonomy" id="3157996"/>
    <lineage>
        <taxon>Bacteria</taxon>
        <taxon>Bacillati</taxon>
        <taxon>Actinomycetota</taxon>
        <taxon>Actinomycetes</taxon>
        <taxon>Kitasatosporales</taxon>
        <taxon>Streptomycetaceae</taxon>
        <taxon>Streptodolium</taxon>
    </lineage>
</organism>
<evidence type="ECO:0000256" key="5">
    <source>
        <dbReference type="ARBA" id="ARBA00023239"/>
    </source>
</evidence>
<comment type="caution">
    <text evidence="6">The sequence shown here is derived from an EMBL/GenBank/DDBJ whole genome shotgun (WGS) entry which is preliminary data.</text>
</comment>
<gene>
    <name evidence="6" type="ORF">AB0C36_14480</name>
</gene>
<proteinExistence type="inferred from homology"/>
<dbReference type="PANTHER" id="PTHR12599">
    <property type="entry name" value="PTERIN-4-ALPHA-CARBINOLAMINE DEHYDRATASE"/>
    <property type="match status" value="1"/>
</dbReference>
<comment type="similarity">
    <text evidence="2">Belongs to the pterin-4-alpha-carbinolamine dehydratase family.</text>
</comment>
<evidence type="ECO:0000256" key="2">
    <source>
        <dbReference type="ARBA" id="ARBA00006472"/>
    </source>
</evidence>
<dbReference type="Proteomes" id="UP001551482">
    <property type="component" value="Unassembled WGS sequence"/>
</dbReference>
<evidence type="ECO:0000313" key="6">
    <source>
        <dbReference type="EMBL" id="MEU8134708.1"/>
    </source>
</evidence>
<dbReference type="PANTHER" id="PTHR12599:SF0">
    <property type="entry name" value="PTERIN-4-ALPHA-CARBINOLAMINE DEHYDRATASE"/>
    <property type="match status" value="1"/>
</dbReference>